<gene>
    <name evidence="2" type="ORF">Zmor_003222</name>
    <name evidence="3" type="ORF">Zmor_003262</name>
</gene>
<reference evidence="2" key="1">
    <citation type="journal article" date="2023" name="G3 (Bethesda)">
        <title>Whole genome assemblies of Zophobas morio and Tenebrio molitor.</title>
        <authorList>
            <person name="Kaur S."/>
            <person name="Stinson S.A."/>
            <person name="diCenzo G.C."/>
        </authorList>
    </citation>
    <scope>NUCLEOTIDE SEQUENCE</scope>
    <source>
        <strain evidence="2">QUZm001</strain>
    </source>
</reference>
<organism evidence="2 4">
    <name type="scientific">Zophobas morio</name>
    <dbReference type="NCBI Taxonomy" id="2755281"/>
    <lineage>
        <taxon>Eukaryota</taxon>
        <taxon>Metazoa</taxon>
        <taxon>Ecdysozoa</taxon>
        <taxon>Arthropoda</taxon>
        <taxon>Hexapoda</taxon>
        <taxon>Insecta</taxon>
        <taxon>Pterygota</taxon>
        <taxon>Neoptera</taxon>
        <taxon>Endopterygota</taxon>
        <taxon>Coleoptera</taxon>
        <taxon>Polyphaga</taxon>
        <taxon>Cucujiformia</taxon>
        <taxon>Tenebrionidae</taxon>
        <taxon>Zophobas</taxon>
    </lineage>
</organism>
<feature type="compositionally biased region" description="Polar residues" evidence="1">
    <location>
        <begin position="375"/>
        <end position="385"/>
    </location>
</feature>
<feature type="region of interest" description="Disordered" evidence="1">
    <location>
        <begin position="196"/>
        <end position="220"/>
    </location>
</feature>
<sequence>MRSLAVESLTKEKNQKEITVSNRAFANTVNTHLLSTTGRLQMTSVNFTVANSEPRLEQNRAIRVSENWSKKDGSGGAVGRRNASTLVLLVAIGGNCQLLRDEERPTRYVLPYSGLTGGEEPEVADDKHYYKPNRRAERIPATAYQYDEAEEEYYRPQPQPRPKAETESYRYQPTTPSHKDYEEILKHNHLVRLRVAAKKQSQPPTPQQQQQQQQQQPQQPVEQYLKEVNPTTKTAYQRPSNYLRFNSQSAVKQEQSEETPLKQQSYRYILQPELQQQKPYPQYQYEPQQESPKSAPKTPHFNLVAYQNALIAQQKLLAAENQDGHDSPSKSAIYVSQSVKKSKKQKTTPTRPTSTQQYEYYPQVPPQRPTYAPESASSRYQQPLTPRNVYPKNENFQVEDSLLYPEPKELEYQTQAPTRATKQRTTRLPRRKPKYQPTEEPQEEYHPVSKYQDEQYDYQPSLKYQDEPAYRRPLPRPTKPSKYEDQGDGKDEYLYQPVPKYQRERESLPRESLPRESLSRESLSRESLSRESLPRDSLPRESLPRESLPRESLPRRQQPQYAPEPEVRPSRYLSRQQYQEESKQLPQYQSADLAYQPSAEVAVRQTGRGPSVSYRQTYPQYQYDRRQFITPVHPKTRHFNSVEYQNALIAEQEEESFILQPKTQKMYPSTQYKYHTASQRQTNFLKLAPVKNTYEVEEPPEDFEPEEAETYNYSAATVINYQDRQLIEEPTTTTTKFRPENVIKKKGLHYPRRTKKRPTYLNGQMFREEVKPFRSYHQPQDLATQSSSNAAVRYETTHPFLILVYDE</sequence>
<dbReference type="AlphaFoldDB" id="A0AA38M2G6"/>
<evidence type="ECO:0000256" key="1">
    <source>
        <dbReference type="SAM" id="MobiDB-lite"/>
    </source>
</evidence>
<feature type="compositionally biased region" description="Basic and acidic residues" evidence="1">
    <location>
        <begin position="124"/>
        <end position="138"/>
    </location>
</feature>
<evidence type="ECO:0000313" key="3">
    <source>
        <dbReference type="EMBL" id="KAJ3639935.1"/>
    </source>
</evidence>
<feature type="compositionally biased region" description="Basic and acidic residues" evidence="1">
    <location>
        <begin position="443"/>
        <end position="453"/>
    </location>
</feature>
<dbReference type="EMBL" id="JALNTZ010000010">
    <property type="protein sequence ID" value="KAJ3639935.1"/>
    <property type="molecule type" value="Genomic_DNA"/>
</dbReference>
<feature type="region of interest" description="Disordered" evidence="1">
    <location>
        <begin position="232"/>
        <end position="261"/>
    </location>
</feature>
<proteinExistence type="predicted"/>
<feature type="compositionally biased region" description="Basic residues" evidence="1">
    <location>
        <begin position="421"/>
        <end position="434"/>
    </location>
</feature>
<dbReference type="Proteomes" id="UP001168821">
    <property type="component" value="Unassembled WGS sequence"/>
</dbReference>
<protein>
    <submittedName>
        <fullName evidence="2">Uncharacterized protein</fullName>
    </submittedName>
</protein>
<feature type="compositionally biased region" description="Low complexity" evidence="1">
    <location>
        <begin position="207"/>
        <end position="220"/>
    </location>
</feature>
<dbReference type="EMBL" id="JALNTZ010000010">
    <property type="protein sequence ID" value="KAJ3639892.1"/>
    <property type="molecule type" value="Genomic_DNA"/>
</dbReference>
<name>A0AA38M2G6_9CUCU</name>
<accession>A0AA38M2G6</accession>
<evidence type="ECO:0000313" key="2">
    <source>
        <dbReference type="EMBL" id="KAJ3639892.1"/>
    </source>
</evidence>
<feature type="compositionally biased region" description="Basic and acidic residues" evidence="1">
    <location>
        <begin position="501"/>
        <end position="554"/>
    </location>
</feature>
<feature type="region of interest" description="Disordered" evidence="1">
    <location>
        <begin position="336"/>
        <end position="588"/>
    </location>
</feature>
<keyword evidence="4" id="KW-1185">Reference proteome</keyword>
<feature type="compositionally biased region" description="Low complexity" evidence="1">
    <location>
        <begin position="347"/>
        <end position="362"/>
    </location>
</feature>
<comment type="caution">
    <text evidence="2">The sequence shown here is derived from an EMBL/GenBank/DDBJ whole genome shotgun (WGS) entry which is preliminary data.</text>
</comment>
<feature type="compositionally biased region" description="Polar residues" evidence="1">
    <location>
        <begin position="232"/>
        <end position="253"/>
    </location>
</feature>
<feature type="region of interest" description="Disordered" evidence="1">
    <location>
        <begin position="117"/>
        <end position="178"/>
    </location>
</feature>
<feature type="compositionally biased region" description="Basic and acidic residues" evidence="1">
    <location>
        <begin position="481"/>
        <end position="493"/>
    </location>
</feature>
<evidence type="ECO:0000313" key="4">
    <source>
        <dbReference type="Proteomes" id="UP001168821"/>
    </source>
</evidence>